<reference evidence="2 3" key="1">
    <citation type="submission" date="2019-06" db="EMBL/GenBank/DDBJ databases">
        <title>Whole genome sequence for Rhodospirillaceae sp. R148.</title>
        <authorList>
            <person name="Wang G."/>
        </authorList>
    </citation>
    <scope>NUCLEOTIDE SEQUENCE [LARGE SCALE GENOMIC DNA]</scope>
    <source>
        <strain evidence="2 3">R148</strain>
    </source>
</reference>
<dbReference type="OrthoDB" id="9804157at2"/>
<dbReference type="Proteomes" id="UP000315252">
    <property type="component" value="Unassembled WGS sequence"/>
</dbReference>
<protein>
    <submittedName>
        <fullName evidence="2">Iron-sulfur cluster assembly scaffold protein</fullName>
    </submittedName>
</protein>
<evidence type="ECO:0000313" key="3">
    <source>
        <dbReference type="Proteomes" id="UP000315252"/>
    </source>
</evidence>
<evidence type="ECO:0000313" key="2">
    <source>
        <dbReference type="EMBL" id="TQV82136.1"/>
    </source>
</evidence>
<sequence length="136" mass="14692">MSEDLYHKTLIDLAAVPEERLAEADLSITVDNPLCGDRVTIDVQMENGKVAAIGREVRACLICQASAAVLSRTAIGQDADQVAEAAQKVRAMLKSDGRPPDSDWAEMANFQPVADYRSRHGCVLLPFDALKKALAP</sequence>
<dbReference type="RefSeq" id="WP_142895766.1">
    <property type="nucleotide sequence ID" value="NZ_ML660053.1"/>
</dbReference>
<dbReference type="Gene3D" id="3.90.1010.10">
    <property type="match status" value="1"/>
</dbReference>
<keyword evidence="3" id="KW-1185">Reference proteome</keyword>
<dbReference type="GO" id="GO:0016226">
    <property type="term" value="P:iron-sulfur cluster assembly"/>
    <property type="evidence" value="ECO:0007669"/>
    <property type="project" value="InterPro"/>
</dbReference>
<name>A0A545TY36_9PROT</name>
<dbReference type="AlphaFoldDB" id="A0A545TY36"/>
<dbReference type="EMBL" id="VHSH01000002">
    <property type="protein sequence ID" value="TQV82136.1"/>
    <property type="molecule type" value="Genomic_DNA"/>
</dbReference>
<evidence type="ECO:0000259" key="1">
    <source>
        <dbReference type="Pfam" id="PF01592"/>
    </source>
</evidence>
<comment type="caution">
    <text evidence="2">The sequence shown here is derived from an EMBL/GenBank/DDBJ whole genome shotgun (WGS) entry which is preliminary data.</text>
</comment>
<dbReference type="SUPFAM" id="SSF82649">
    <property type="entry name" value="SufE/NifU"/>
    <property type="match status" value="1"/>
</dbReference>
<dbReference type="InterPro" id="IPR002871">
    <property type="entry name" value="NIF_FeS_clus_asmbl_NifU_N"/>
</dbReference>
<feature type="domain" description="NIF system FeS cluster assembly NifU N-terminal" evidence="1">
    <location>
        <begin position="6"/>
        <end position="122"/>
    </location>
</feature>
<dbReference type="Pfam" id="PF01592">
    <property type="entry name" value="NifU_N"/>
    <property type="match status" value="1"/>
</dbReference>
<accession>A0A545TY36</accession>
<proteinExistence type="predicted"/>
<gene>
    <name evidence="2" type="ORF">FKG95_07895</name>
</gene>
<organism evidence="2 3">
    <name type="scientific">Denitrobaculum tricleocarpae</name>
    <dbReference type="NCBI Taxonomy" id="2591009"/>
    <lineage>
        <taxon>Bacteria</taxon>
        <taxon>Pseudomonadati</taxon>
        <taxon>Pseudomonadota</taxon>
        <taxon>Alphaproteobacteria</taxon>
        <taxon>Rhodospirillales</taxon>
        <taxon>Rhodospirillaceae</taxon>
        <taxon>Denitrobaculum</taxon>
    </lineage>
</organism>
<dbReference type="GO" id="GO:0051536">
    <property type="term" value="F:iron-sulfur cluster binding"/>
    <property type="evidence" value="ECO:0007669"/>
    <property type="project" value="InterPro"/>
</dbReference>
<dbReference type="CDD" id="cd06664">
    <property type="entry name" value="IscU_like"/>
    <property type="match status" value="1"/>
</dbReference>
<dbReference type="GO" id="GO:0005506">
    <property type="term" value="F:iron ion binding"/>
    <property type="evidence" value="ECO:0007669"/>
    <property type="project" value="InterPro"/>
</dbReference>